<feature type="compositionally biased region" description="Acidic residues" evidence="6">
    <location>
        <begin position="1289"/>
        <end position="1298"/>
    </location>
</feature>
<dbReference type="Pfam" id="PF09359">
    <property type="entry name" value="VTC"/>
    <property type="match status" value="1"/>
</dbReference>
<evidence type="ECO:0000256" key="3">
    <source>
        <dbReference type="ARBA" id="ARBA00022692"/>
    </source>
</evidence>
<feature type="region of interest" description="Disordered" evidence="6">
    <location>
        <begin position="1396"/>
        <end position="1437"/>
    </location>
</feature>
<evidence type="ECO:0000256" key="4">
    <source>
        <dbReference type="ARBA" id="ARBA00022989"/>
    </source>
</evidence>
<evidence type="ECO:0000313" key="9">
    <source>
        <dbReference type="EMBL" id="GAT57361.1"/>
    </source>
</evidence>
<dbReference type="PROSITE" id="PS51382">
    <property type="entry name" value="SPX"/>
    <property type="match status" value="1"/>
</dbReference>
<evidence type="ECO:0000256" key="2">
    <source>
        <dbReference type="ARBA" id="ARBA00022554"/>
    </source>
</evidence>
<comment type="subcellular location">
    <subcellularLocation>
        <location evidence="1">Vacuole membrane</location>
        <topology evidence="1">Multi-pass membrane protein</topology>
    </subcellularLocation>
</comment>
<dbReference type="CDD" id="cd07751">
    <property type="entry name" value="PolyPPase_VTC4_like"/>
    <property type="match status" value="1"/>
</dbReference>
<dbReference type="PANTHER" id="PTHR46140:SF1">
    <property type="entry name" value="VACUOLAR TRANSPORTER CHAPERONE COMPLEX SUBUNIT 4-RELATED"/>
    <property type="match status" value="1"/>
</dbReference>
<feature type="domain" description="SPX" evidence="8">
    <location>
        <begin position="693"/>
        <end position="885"/>
    </location>
</feature>
<dbReference type="Pfam" id="PF02656">
    <property type="entry name" value="DUF202"/>
    <property type="match status" value="1"/>
</dbReference>
<dbReference type="InterPro" id="IPR004331">
    <property type="entry name" value="SPX_dom"/>
</dbReference>
<evidence type="ECO:0000256" key="7">
    <source>
        <dbReference type="SAM" id="Phobius"/>
    </source>
</evidence>
<proteinExistence type="predicted"/>
<evidence type="ECO:0000256" key="5">
    <source>
        <dbReference type="ARBA" id="ARBA00023136"/>
    </source>
</evidence>
<feature type="region of interest" description="Disordered" evidence="6">
    <location>
        <begin position="1327"/>
        <end position="1379"/>
    </location>
</feature>
<feature type="transmembrane region" description="Helical" evidence="7">
    <location>
        <begin position="1541"/>
        <end position="1560"/>
    </location>
</feature>
<dbReference type="EMBL" id="DF849449">
    <property type="protein sequence ID" value="GAT57361.1"/>
    <property type="molecule type" value="Genomic_DNA"/>
</dbReference>
<dbReference type="InterPro" id="IPR042267">
    <property type="entry name" value="VTC_sf"/>
</dbReference>
<evidence type="ECO:0000256" key="6">
    <source>
        <dbReference type="SAM" id="MobiDB-lite"/>
    </source>
</evidence>
<dbReference type="Gene3D" id="3.20.100.30">
    <property type="entry name" value="VTC, catalytic tunnel domain"/>
    <property type="match status" value="1"/>
</dbReference>
<keyword evidence="2" id="KW-0926">Vacuole</keyword>
<dbReference type="Pfam" id="PF05686">
    <property type="entry name" value="Glyco_transf_90"/>
    <property type="match status" value="1"/>
</dbReference>
<dbReference type="InterPro" id="IPR051572">
    <property type="entry name" value="VTC_Complex_Subunit"/>
</dbReference>
<evidence type="ECO:0000256" key="1">
    <source>
        <dbReference type="ARBA" id="ARBA00004128"/>
    </source>
</evidence>
<organism evidence="9 10">
    <name type="scientific">Mycena chlorophos</name>
    <name type="common">Agaric fungus</name>
    <name type="synonym">Agaricus chlorophos</name>
    <dbReference type="NCBI Taxonomy" id="658473"/>
    <lineage>
        <taxon>Eukaryota</taxon>
        <taxon>Fungi</taxon>
        <taxon>Dikarya</taxon>
        <taxon>Basidiomycota</taxon>
        <taxon>Agaricomycotina</taxon>
        <taxon>Agaricomycetes</taxon>
        <taxon>Agaricomycetidae</taxon>
        <taxon>Agaricales</taxon>
        <taxon>Marasmiineae</taxon>
        <taxon>Mycenaceae</taxon>
        <taxon>Mycena</taxon>
    </lineage>
</organism>
<evidence type="ECO:0000259" key="8">
    <source>
        <dbReference type="PROSITE" id="PS51382"/>
    </source>
</evidence>
<protein>
    <recommendedName>
        <fullName evidence="8">SPX domain-containing protein</fullName>
    </recommendedName>
</protein>
<dbReference type="InterPro" id="IPR003807">
    <property type="entry name" value="DUF202"/>
</dbReference>
<dbReference type="InterPro" id="IPR006598">
    <property type="entry name" value="CAP10"/>
</dbReference>
<dbReference type="PANTHER" id="PTHR46140">
    <property type="entry name" value="VACUOLAR TRANSPORTER CHAPERONE 1-RELATED"/>
    <property type="match status" value="1"/>
</dbReference>
<feature type="region of interest" description="Disordered" evidence="6">
    <location>
        <begin position="1250"/>
        <end position="1311"/>
    </location>
</feature>
<accession>A0ABQ0M202</accession>
<feature type="transmembrane region" description="Helical" evidence="7">
    <location>
        <begin position="1495"/>
        <end position="1520"/>
    </location>
</feature>
<sequence>MAAPVYAFLRRRSLRRPALVVAVCLVVFWFAPVMRNVVFDAQHSTKIAFKLAAGRATVTHTHTKTYTRWTTRTLTPDPSTVFLIPTDAPHPIRSSPPVLGEHTFLPNGLLEVNPTAPHPIFALIAQAEVEWSQKLTAASKTLRQAAAEYTRRYGRLPPRGFDAWWGYVVANNVQLPDEYDQIDRDLAPFYGVDPVDLRTIQFDWEGHKDSYTIGKESVEEGLRMLNFTLPEDERVRFTLAQGAFELMKLLEGWELRQQALDAAREGRYIDIAHPPAEKHGWLSACPPFAPARLHALPPPFEESRPNTGKPSIPGMSLSIFDIDHPDPPRTFIHTHRLAMDPCLHPSHMRTHGNYLSHGDGPGPHRLLIPQFSYSTTPLHSDIRPAMPINWVTDDFPHEGQPPPVGLSWEERTDERLQWRGSNTGIWHAADGRWREAHRVRLAAFAGSVGGPNVSVLASRENASVPVGLPLDVPRARYVNALLDVAFSGRGMNCEPKECEKLVEMFEWRAAHDLKKAGKYKFVLDVDGNGWSSRFKRLMNSGSLIFKATGYPEWFTDRLAPWVHYIPIQNSYADLLDALVFFRGDPSGRDAHDDMARRIAEAGRDWSRRFWRKEDLVAYNYRLFLEYGRVMSLSRNEMNFVIWEDAREDEERERALVERWNDMLRIGFSLSRRDCVASEVHENISPPSPSHIPMKFGRKISTDLYNEWRPFYLDYNLLKRELKTRTTGRGWGLNDEREFTVLLEKELDKIHDFQKSKTTELAFRIREAEKDVRKLVNEEHVLAERHHHHPRTPTSPDVETQVDDNLGLDGGSDDDTDSDEDVSSIGADSADTLETRFHALEEEVANLVADVHDLALYTKLNITGFMKILKKHDVGSSPSSPCRPTDLVQKQTGFKLKPTFVQDFLEKRPFYKYNWDALIVKLSKLYDLVRTRGHPVQGDSSAGGNQSAFVRQTTKYWVHPDNLVPLKLAILRHLPVLVFNAEKEFEPKDSAITSIYFDNEDLELYLGRLEKTEGAEAVRLRWYGDTDVKTIFVERKTHREDWTGEKSVKARFPIKEHLVNAFLRGEYTVDEEFQTLVTKGKKTQQEVDSMIQLANEVQYAVLSRKLQPVMRSFYNRTAFQLPGDARVRISLDTELTMVREDNWDGRSRAGDNWRRTDIGIDYPFEQLPADDREIFKYGVLEVKLQTQFGQEPPEWVMDLVQSHLVEAVPKFSKFIHGCATLLPNRVDLVPFWLPQMDIDILKPDTGYLSVIERPSHTPSAGSSTKHSTGGTRSPTSDDGLGVPEYHEPLSEGEEDDDANQEPAHDEDKRTGLSGQEVAEAVAFREEELKAQGVDVGSKKGKAPARRPELNGDNEDADRPPRPRQGIAIPPKPRTLSIDPLAPSLAFDETLRDRLKGARRVQKMQDEVAAESAETLRNDQEEHDEDDPLLPRVQDDERRLSRDFRAPPGKRIAVPVRIEPKVYFAAERTFLKWIHNAVFIGTIATTLLNFTEPTDTYGLISAALFTFAALLAIAYSAIIFVYRAYRLRARSAEGLYYDRWGPTLLCAVLFLAMAANIGMRVAEMVDGGEE</sequence>
<gene>
    <name evidence="9" type="ORF">MCHLO_13910</name>
</gene>
<reference evidence="9" key="1">
    <citation type="submission" date="2014-09" db="EMBL/GenBank/DDBJ databases">
        <title>Genome sequence of the luminous mushroom Mycena chlorophos for searching fungal bioluminescence genes.</title>
        <authorList>
            <person name="Tanaka Y."/>
            <person name="Kasuga D."/>
            <person name="Oba Y."/>
            <person name="Hase S."/>
            <person name="Sato K."/>
            <person name="Oba Y."/>
            <person name="Sakakibara Y."/>
        </authorList>
    </citation>
    <scope>NUCLEOTIDE SEQUENCE</scope>
</reference>
<keyword evidence="3 7" id="KW-0812">Transmembrane</keyword>
<dbReference type="Proteomes" id="UP000815677">
    <property type="component" value="Unassembled WGS sequence"/>
</dbReference>
<feature type="compositionally biased region" description="Polar residues" evidence="6">
    <location>
        <begin position="1255"/>
        <end position="1275"/>
    </location>
</feature>
<keyword evidence="5 7" id="KW-0472">Membrane</keyword>
<feature type="compositionally biased region" description="Acidic residues" evidence="6">
    <location>
        <begin position="810"/>
        <end position="821"/>
    </location>
</feature>
<keyword evidence="10" id="KW-1185">Reference proteome</keyword>
<feature type="region of interest" description="Disordered" evidence="6">
    <location>
        <begin position="782"/>
        <end position="826"/>
    </location>
</feature>
<dbReference type="CDD" id="cd14480">
    <property type="entry name" value="SPX_VTC2_like"/>
    <property type="match status" value="1"/>
</dbReference>
<evidence type="ECO:0000313" key="10">
    <source>
        <dbReference type="Proteomes" id="UP000815677"/>
    </source>
</evidence>
<dbReference type="SMART" id="SM00672">
    <property type="entry name" value="CAP10"/>
    <property type="match status" value="1"/>
</dbReference>
<name>A0ABQ0M202_MYCCL</name>
<dbReference type="InterPro" id="IPR018966">
    <property type="entry name" value="VTC_domain"/>
</dbReference>
<keyword evidence="4 7" id="KW-1133">Transmembrane helix</keyword>